<feature type="compositionally biased region" description="Basic and acidic residues" evidence="9">
    <location>
        <begin position="70"/>
        <end position="79"/>
    </location>
</feature>
<evidence type="ECO:0000256" key="4">
    <source>
        <dbReference type="ARBA" id="ARBA00022723"/>
    </source>
</evidence>
<dbReference type="SUPFAM" id="SSF51126">
    <property type="entry name" value="Pectin lyase-like"/>
    <property type="match status" value="1"/>
</dbReference>
<dbReference type="EMBL" id="KD075069">
    <property type="protein sequence ID" value="EMS62999.1"/>
    <property type="molecule type" value="Genomic_DNA"/>
</dbReference>
<organism evidence="11">
    <name type="scientific">Triticum urartu</name>
    <name type="common">Red wild einkorn</name>
    <name type="synonym">Crithodium urartu</name>
    <dbReference type="NCBI Taxonomy" id="4572"/>
    <lineage>
        <taxon>Eukaryota</taxon>
        <taxon>Viridiplantae</taxon>
        <taxon>Streptophyta</taxon>
        <taxon>Embryophyta</taxon>
        <taxon>Tracheophyta</taxon>
        <taxon>Spermatophyta</taxon>
        <taxon>Magnoliopsida</taxon>
        <taxon>Liliopsida</taxon>
        <taxon>Poales</taxon>
        <taxon>Poaceae</taxon>
        <taxon>BOP clade</taxon>
        <taxon>Pooideae</taxon>
        <taxon>Triticodae</taxon>
        <taxon>Triticeae</taxon>
        <taxon>Triticinae</taxon>
        <taxon>Triticum</taxon>
    </lineage>
</organism>
<dbReference type="GO" id="GO:0046872">
    <property type="term" value="F:metal ion binding"/>
    <property type="evidence" value="ECO:0007669"/>
    <property type="project" value="UniProtKB-KW"/>
</dbReference>
<dbReference type="PANTHER" id="PTHR31683">
    <property type="entry name" value="PECTATE LYASE 18-RELATED"/>
    <property type="match status" value="1"/>
</dbReference>
<dbReference type="InterPro" id="IPR012334">
    <property type="entry name" value="Pectin_lyas_fold"/>
</dbReference>
<sequence>MDKGLDHGNCGRAMGVTRRVRDQKDEASSDEEDKVAAAADGSYGVDTNWYLDNGATNHLTGELEKVTLREKYHGKDKIHTPSGAEGRTPQPRPATAHRPARCPPAGRAPGRVPPNAIYAGAPKGVPLQHTMFRDTPAPFHCQSCGDAAVTSVRHCYLNSNDGHGTLREACRAKEPLWVVFEVSGDIHLHTYLRVSSHKTIDGRGQRVRLTGKGLQLKDCHHVIVCNLQFEAGRGHDVDGIQIKPGSTNIWIDRCSLADYDDGLIDITRQSTDITVSRCHFARHDKTMLIGADPKHVDDRCIRVTIHHCFFDGTRQRHPRLRFGKVHLYNNYTRDWGIYAVCAGVEAQIVSQCNIYEGGHKKTVFKYMPEKAADREETAAGWIRSEGDAFLHGALPCLVDGPGAECVFRPEEYYDRWTMEAASPALKEVIQLCAGWQPVPRPPDC</sequence>
<dbReference type="InterPro" id="IPR045032">
    <property type="entry name" value="PEL"/>
</dbReference>
<proteinExistence type="inferred from homology"/>
<dbReference type="GO" id="GO:0030570">
    <property type="term" value="F:pectate lyase activity"/>
    <property type="evidence" value="ECO:0007669"/>
    <property type="project" value="UniProtKB-EC"/>
</dbReference>
<evidence type="ECO:0000256" key="8">
    <source>
        <dbReference type="RuleBase" id="RU361123"/>
    </source>
</evidence>
<accession>M8APS4</accession>
<comment type="similarity">
    <text evidence="8">Belongs to the polysaccharide lyase 1 family.</text>
</comment>
<reference evidence="11" key="1">
    <citation type="journal article" date="2013" name="Nature">
        <title>Draft genome of the wheat A-genome progenitor Triticum urartu.</title>
        <authorList>
            <person name="Ling H.Q."/>
            <person name="Zhao S."/>
            <person name="Liu D."/>
            <person name="Wang J."/>
            <person name="Sun H."/>
            <person name="Zhang C."/>
            <person name="Fan H."/>
            <person name="Li D."/>
            <person name="Dong L."/>
            <person name="Tao Y."/>
            <person name="Gao C."/>
            <person name="Wu H."/>
            <person name="Li Y."/>
            <person name="Cui Y."/>
            <person name="Guo X."/>
            <person name="Zheng S."/>
            <person name="Wang B."/>
            <person name="Yu K."/>
            <person name="Liang Q."/>
            <person name="Yang W."/>
            <person name="Lou X."/>
            <person name="Chen J."/>
            <person name="Feng M."/>
            <person name="Jian J."/>
            <person name="Zhang X."/>
            <person name="Luo G."/>
            <person name="Jiang Y."/>
            <person name="Liu J."/>
            <person name="Wang Z."/>
            <person name="Sha Y."/>
            <person name="Zhang B."/>
            <person name="Wu H."/>
            <person name="Tang D."/>
            <person name="Shen Q."/>
            <person name="Xue P."/>
            <person name="Zou S."/>
            <person name="Wang X."/>
            <person name="Liu X."/>
            <person name="Wang F."/>
            <person name="Yang Y."/>
            <person name="An X."/>
            <person name="Dong Z."/>
            <person name="Zhang K."/>
            <person name="Zhang X."/>
            <person name="Luo M.C."/>
            <person name="Dvorak J."/>
            <person name="Tong Y."/>
            <person name="Wang J."/>
            <person name="Yang H."/>
            <person name="Li Z."/>
            <person name="Wang D."/>
            <person name="Zhang A."/>
            <person name="Wang J."/>
        </authorList>
    </citation>
    <scope>NUCLEOTIDE SEQUENCE</scope>
</reference>
<comment type="cofactor">
    <cofactor evidence="8">
        <name>Ca(2+)</name>
        <dbReference type="ChEBI" id="CHEBI:29108"/>
    </cofactor>
    <text evidence="8">Binds 1 Ca(2+) ion. Required for its activity.</text>
</comment>
<keyword evidence="7 8" id="KW-0456">Lyase</keyword>
<dbReference type="SMART" id="SM00656">
    <property type="entry name" value="Amb_all"/>
    <property type="match status" value="1"/>
</dbReference>
<keyword evidence="5" id="KW-0732">Signal</keyword>
<dbReference type="UniPathway" id="UPA00545">
    <property type="reaction ID" value="UER00824"/>
</dbReference>
<evidence type="ECO:0000313" key="11">
    <source>
        <dbReference type="EMBL" id="EMS62999.1"/>
    </source>
</evidence>
<dbReference type="PRINTS" id="PR00807">
    <property type="entry name" value="AMBALLERGEN"/>
</dbReference>
<gene>
    <name evidence="11" type="ORF">TRIUR3_15419</name>
</gene>
<evidence type="ECO:0000256" key="6">
    <source>
        <dbReference type="ARBA" id="ARBA00022837"/>
    </source>
</evidence>
<dbReference type="STRING" id="4572.M8APS4"/>
<keyword evidence="6 8" id="KW-0106">Calcium</keyword>
<dbReference type="InterPro" id="IPR018082">
    <property type="entry name" value="AmbAllergen"/>
</dbReference>
<dbReference type="PANTHER" id="PTHR31683:SF113">
    <property type="entry name" value="PECTATE LYASE"/>
    <property type="match status" value="1"/>
</dbReference>
<feature type="region of interest" description="Disordered" evidence="9">
    <location>
        <begin position="1"/>
        <end position="42"/>
    </location>
</feature>
<evidence type="ECO:0000256" key="2">
    <source>
        <dbReference type="ARBA" id="ARBA00005220"/>
    </source>
</evidence>
<protein>
    <recommendedName>
        <fullName evidence="3 8">Pectate lyase</fullName>
        <ecNumber evidence="3 8">4.2.2.2</ecNumber>
    </recommendedName>
</protein>
<keyword evidence="4 8" id="KW-0479">Metal-binding</keyword>
<dbReference type="eggNOG" id="ENOG502QQEB">
    <property type="taxonomic scope" value="Eukaryota"/>
</dbReference>
<dbReference type="EC" id="4.2.2.2" evidence="3 8"/>
<feature type="region of interest" description="Disordered" evidence="9">
    <location>
        <begin position="70"/>
        <end position="115"/>
    </location>
</feature>
<dbReference type="GO" id="GO:0045490">
    <property type="term" value="P:pectin catabolic process"/>
    <property type="evidence" value="ECO:0007669"/>
    <property type="project" value="UniProtKB-UniPathway"/>
</dbReference>
<comment type="catalytic activity">
    <reaction evidence="1 8">
        <text>Eliminative cleavage of (1-&gt;4)-alpha-D-galacturonan to give oligosaccharides with 4-deoxy-alpha-D-galact-4-enuronosyl groups at their non-reducing ends.</text>
        <dbReference type="EC" id="4.2.2.2"/>
    </reaction>
</comment>
<evidence type="ECO:0000256" key="5">
    <source>
        <dbReference type="ARBA" id="ARBA00022729"/>
    </source>
</evidence>
<evidence type="ECO:0000256" key="3">
    <source>
        <dbReference type="ARBA" id="ARBA00012272"/>
    </source>
</evidence>
<dbReference type="InterPro" id="IPR002022">
    <property type="entry name" value="Pec_lyase"/>
</dbReference>
<dbReference type="Gene3D" id="2.160.20.10">
    <property type="entry name" value="Single-stranded right-handed beta-helix, Pectin lyase-like"/>
    <property type="match status" value="1"/>
</dbReference>
<comment type="pathway">
    <text evidence="2 8">Glycan metabolism; pectin degradation; 2-dehydro-3-deoxy-D-gluconate from pectin: step 2/5.</text>
</comment>
<dbReference type="Pfam" id="PF00544">
    <property type="entry name" value="Pectate_lyase_4"/>
    <property type="match status" value="1"/>
</dbReference>
<dbReference type="AlphaFoldDB" id="M8APS4"/>
<name>M8APS4_TRIUA</name>
<feature type="compositionally biased region" description="Low complexity" evidence="9">
    <location>
        <begin position="103"/>
        <end position="114"/>
    </location>
</feature>
<evidence type="ECO:0000256" key="7">
    <source>
        <dbReference type="ARBA" id="ARBA00023239"/>
    </source>
</evidence>
<evidence type="ECO:0000256" key="1">
    <source>
        <dbReference type="ARBA" id="ARBA00000695"/>
    </source>
</evidence>
<dbReference type="OMA" id="WGVYAIC"/>
<evidence type="ECO:0000256" key="9">
    <source>
        <dbReference type="SAM" id="MobiDB-lite"/>
    </source>
</evidence>
<feature type="domain" description="Pectate lyase" evidence="10">
    <location>
        <begin position="183"/>
        <end position="361"/>
    </location>
</feature>
<dbReference type="InterPro" id="IPR011050">
    <property type="entry name" value="Pectin_lyase_fold/virulence"/>
</dbReference>
<evidence type="ECO:0000259" key="10">
    <source>
        <dbReference type="SMART" id="SM00656"/>
    </source>
</evidence>